<keyword evidence="1" id="KW-0560">Oxidoreductase</keyword>
<dbReference type="PANTHER" id="PTHR47307:SF1">
    <property type="entry name" value="GLUTATHIONE-REGULATED POTASSIUM-EFFLUX SYSTEM ANCILLARY PROTEIN KEFG"/>
    <property type="match status" value="1"/>
</dbReference>
<keyword evidence="4" id="KW-1185">Reference proteome</keyword>
<dbReference type="InterPro" id="IPR029039">
    <property type="entry name" value="Flavoprotein-like_sf"/>
</dbReference>
<dbReference type="EMBL" id="QTTN01000047">
    <property type="protein sequence ID" value="REE66726.1"/>
    <property type="molecule type" value="Genomic_DNA"/>
</dbReference>
<comment type="caution">
    <text evidence="3">The sequence shown here is derived from an EMBL/GenBank/DDBJ whole genome shotgun (WGS) entry which is preliminary data.</text>
</comment>
<dbReference type="Proteomes" id="UP000256304">
    <property type="component" value="Unassembled WGS sequence"/>
</dbReference>
<evidence type="ECO:0000313" key="4">
    <source>
        <dbReference type="Proteomes" id="UP000256304"/>
    </source>
</evidence>
<dbReference type="Pfam" id="PF02525">
    <property type="entry name" value="Flavodoxin_2"/>
    <property type="match status" value="1"/>
</dbReference>
<dbReference type="GO" id="GO:0010181">
    <property type="term" value="F:FMN binding"/>
    <property type="evidence" value="ECO:0007669"/>
    <property type="project" value="TreeGrafter"/>
</dbReference>
<reference evidence="3 4" key="1">
    <citation type="submission" date="2018-08" db="EMBL/GenBank/DDBJ databases">
        <title>Genomic Encyclopedia of Type Strains, Phase III (KMG-III): the genomes of soil and plant-associated and newly described type strains.</title>
        <authorList>
            <person name="Whitman W."/>
        </authorList>
    </citation>
    <scope>NUCLEOTIDE SEQUENCE [LARGE SCALE GENOMIC DNA]</scope>
    <source>
        <strain evidence="3 4">CGMCC 1.10966</strain>
    </source>
</reference>
<evidence type="ECO:0000256" key="1">
    <source>
        <dbReference type="ARBA" id="ARBA00023002"/>
    </source>
</evidence>
<name>A0A3D9QU18_9BACL</name>
<dbReference type="OrthoDB" id="9798454at2"/>
<sequence length="177" mass="20210">MKTLVIVTHPNIEQSRINKTWMEALQGHDNVTVHQLYATYPDKTIDAAKEQSLILAHDRIILQFPFYWYSTPSLLKEWFDVVLSYGWAYGEGGDKMHGKQLGVAVSTFGPAESYQHTGYNRYTMEELLKPIQATNNLIGTTFMTPFILNGVMHISEEQLKQNAADYVKYVTMQSVTV</sequence>
<accession>A0A3D9QU18</accession>
<evidence type="ECO:0000259" key="2">
    <source>
        <dbReference type="Pfam" id="PF02525"/>
    </source>
</evidence>
<dbReference type="AlphaFoldDB" id="A0A3D9QU18"/>
<gene>
    <name evidence="3" type="ORF">A8990_14725</name>
</gene>
<protein>
    <submittedName>
        <fullName evidence="3">Putative NADPH-quinone reductase</fullName>
    </submittedName>
</protein>
<feature type="domain" description="Flavodoxin-like fold" evidence="2">
    <location>
        <begin position="1"/>
        <end position="169"/>
    </location>
</feature>
<dbReference type="SUPFAM" id="SSF52218">
    <property type="entry name" value="Flavoproteins"/>
    <property type="match status" value="1"/>
</dbReference>
<dbReference type="GO" id="GO:0009055">
    <property type="term" value="F:electron transfer activity"/>
    <property type="evidence" value="ECO:0007669"/>
    <property type="project" value="TreeGrafter"/>
</dbReference>
<dbReference type="InterPro" id="IPR046980">
    <property type="entry name" value="KefG/KefF"/>
</dbReference>
<evidence type="ECO:0000313" key="3">
    <source>
        <dbReference type="EMBL" id="REE66726.1"/>
    </source>
</evidence>
<dbReference type="PANTHER" id="PTHR47307">
    <property type="entry name" value="GLUTATHIONE-REGULATED POTASSIUM-EFFLUX SYSTEM ANCILLARY PROTEIN KEFG"/>
    <property type="match status" value="1"/>
</dbReference>
<proteinExistence type="predicted"/>
<dbReference type="GO" id="GO:0003955">
    <property type="term" value="F:NAD(P)H dehydrogenase (quinone) activity"/>
    <property type="evidence" value="ECO:0007669"/>
    <property type="project" value="TreeGrafter"/>
</dbReference>
<organism evidence="3 4">
    <name type="scientific">Paenibacillus taihuensis</name>
    <dbReference type="NCBI Taxonomy" id="1156355"/>
    <lineage>
        <taxon>Bacteria</taxon>
        <taxon>Bacillati</taxon>
        <taxon>Bacillota</taxon>
        <taxon>Bacilli</taxon>
        <taxon>Bacillales</taxon>
        <taxon>Paenibacillaceae</taxon>
        <taxon>Paenibacillus</taxon>
    </lineage>
</organism>
<dbReference type="InterPro" id="IPR003680">
    <property type="entry name" value="Flavodoxin_fold"/>
</dbReference>
<dbReference type="Gene3D" id="3.40.50.360">
    <property type="match status" value="1"/>
</dbReference>
<dbReference type="RefSeq" id="WP_116192124.1">
    <property type="nucleotide sequence ID" value="NZ_QTTN01000047.1"/>
</dbReference>